<proteinExistence type="predicted"/>
<dbReference type="AlphaFoldDB" id="A0A448WC29"/>
<evidence type="ECO:0000313" key="2">
    <source>
        <dbReference type="Proteomes" id="UP000784294"/>
    </source>
</evidence>
<reference evidence="1" key="1">
    <citation type="submission" date="2018-11" db="EMBL/GenBank/DDBJ databases">
        <authorList>
            <consortium name="Pathogen Informatics"/>
        </authorList>
    </citation>
    <scope>NUCLEOTIDE SEQUENCE</scope>
</reference>
<keyword evidence="2" id="KW-1185">Reference proteome</keyword>
<dbReference type="OrthoDB" id="6105938at2759"/>
<gene>
    <name evidence="1" type="ORF">PXEA_LOCUS1428</name>
</gene>
<comment type="caution">
    <text evidence="1">The sequence shown here is derived from an EMBL/GenBank/DDBJ whole genome shotgun (WGS) entry which is preliminary data.</text>
</comment>
<organism evidence="1 2">
    <name type="scientific">Protopolystoma xenopodis</name>
    <dbReference type="NCBI Taxonomy" id="117903"/>
    <lineage>
        <taxon>Eukaryota</taxon>
        <taxon>Metazoa</taxon>
        <taxon>Spiralia</taxon>
        <taxon>Lophotrochozoa</taxon>
        <taxon>Platyhelminthes</taxon>
        <taxon>Monogenea</taxon>
        <taxon>Polyopisthocotylea</taxon>
        <taxon>Polystomatidea</taxon>
        <taxon>Polystomatidae</taxon>
        <taxon>Protopolystoma</taxon>
    </lineage>
</organism>
<accession>A0A448WC29</accession>
<name>A0A448WC29_9PLAT</name>
<dbReference type="EMBL" id="CAAALY010002902">
    <property type="protein sequence ID" value="VEL07988.1"/>
    <property type="molecule type" value="Genomic_DNA"/>
</dbReference>
<sequence>MVLRMAILIDDASETFENVPLPPFNFANDHADNRLRTSFTHSTHSLSLPLRIPSRRVMAVTGSSLTPRNVTLLRQFCRKFGAVEHARFQPGETTHIVMNEESGELFHSYT</sequence>
<dbReference type="Proteomes" id="UP000784294">
    <property type="component" value="Unassembled WGS sequence"/>
</dbReference>
<evidence type="ECO:0000313" key="1">
    <source>
        <dbReference type="EMBL" id="VEL07988.1"/>
    </source>
</evidence>
<evidence type="ECO:0008006" key="3">
    <source>
        <dbReference type="Google" id="ProtNLM"/>
    </source>
</evidence>
<protein>
    <recommendedName>
        <fullName evidence="3">BRCT domain-containing protein</fullName>
    </recommendedName>
</protein>